<dbReference type="NCBIfam" id="NF008187">
    <property type="entry name" value="PRK10939.1"/>
    <property type="match status" value="1"/>
</dbReference>
<reference evidence="7 8" key="1">
    <citation type="submission" date="2016-09" db="EMBL/GenBank/DDBJ databases">
        <title>Genomic analysis reveals versatility of anaerobic energy metabolism of Geosporobacter ferrireducens IRF9 of phylum Firmicutes.</title>
        <authorList>
            <person name="Kim S.-J."/>
        </authorList>
    </citation>
    <scope>NUCLEOTIDE SEQUENCE [LARGE SCALE GENOMIC DNA]</scope>
    <source>
        <strain evidence="7 8">IRF9</strain>
    </source>
</reference>
<dbReference type="Proteomes" id="UP000095743">
    <property type="component" value="Chromosome"/>
</dbReference>
<dbReference type="InterPro" id="IPR018485">
    <property type="entry name" value="FGGY_C"/>
</dbReference>
<evidence type="ECO:0000259" key="5">
    <source>
        <dbReference type="Pfam" id="PF00370"/>
    </source>
</evidence>
<feature type="domain" description="Carbohydrate kinase FGGY C-terminal" evidence="6">
    <location>
        <begin position="292"/>
        <end position="457"/>
    </location>
</feature>
<keyword evidence="8" id="KW-1185">Reference proteome</keyword>
<dbReference type="GO" id="GO:0009372">
    <property type="term" value="P:quorum sensing"/>
    <property type="evidence" value="ECO:0007669"/>
    <property type="project" value="InterPro"/>
</dbReference>
<gene>
    <name evidence="7" type="ORF">Gferi_19735</name>
</gene>
<evidence type="ECO:0000256" key="2">
    <source>
        <dbReference type="ARBA" id="ARBA00022490"/>
    </source>
</evidence>
<evidence type="ECO:0000313" key="8">
    <source>
        <dbReference type="Proteomes" id="UP000095743"/>
    </source>
</evidence>
<feature type="domain" description="Carbohydrate kinase FGGY N-terminal" evidence="5">
    <location>
        <begin position="4"/>
        <end position="250"/>
    </location>
</feature>
<dbReference type="GO" id="GO:0071518">
    <property type="term" value="F:autoinducer-2 kinase activity"/>
    <property type="evidence" value="ECO:0007669"/>
    <property type="project" value="InterPro"/>
</dbReference>
<sequence>MSKYLMAIDAGTGSVRAVIFDLNGNQLGVAQHEWEHKGYPEYPGSMDFDVKYNWQLTVDCIRTVLSSTGISSSDIAAISTTSMREGIVLYDENGEEIWACANVDSRAGAEVEELIAKDLSLERALYKISGQTFALGALPRILWVKKYMPEIYNKVKTITMLNDWLIYKLSGVLSVEPSNGCTTGMFNLEKRNWQPEISKKCGLKDDIFPSIFESGSVVGNVSESCSLITGLSTSTLVVAGGGDAQLGTIGVGAVLENQIAVLGGSFWQLECNTIIPKTDNHCRIRINCHAVPGLFQYEAIAFFPGLVMRWYRDGFCQLEKQIAQQINEDPYMLMDKEAEQIPAGSYGMMCAFSDVMNYISWKHASPTFTNFALDAEKFNRYTFYRSLLENAALVTKGHLEMVIELTGNRPTEIIFANGASKSKLWCQIMADVLGVNVKVPKVKEATALGAAICAGVGAGIYESIESASSALVLWDHQYTPNPENQKTYDKLFKSWKQMYSAQLKISDNGITEYMWKAPGL</sequence>
<evidence type="ECO:0000256" key="4">
    <source>
        <dbReference type="ARBA" id="ARBA00022777"/>
    </source>
</evidence>
<evidence type="ECO:0000313" key="7">
    <source>
        <dbReference type="EMBL" id="AOT71568.1"/>
    </source>
</evidence>
<evidence type="ECO:0000256" key="1">
    <source>
        <dbReference type="ARBA" id="ARBA00009156"/>
    </source>
</evidence>
<organism evidence="7 8">
    <name type="scientific">Geosporobacter ferrireducens</name>
    <dbReference type="NCBI Taxonomy" id="1424294"/>
    <lineage>
        <taxon>Bacteria</taxon>
        <taxon>Bacillati</taxon>
        <taxon>Bacillota</taxon>
        <taxon>Clostridia</taxon>
        <taxon>Peptostreptococcales</taxon>
        <taxon>Thermotaleaceae</taxon>
        <taxon>Geosporobacter</taxon>
    </lineage>
</organism>
<dbReference type="InterPro" id="IPR018484">
    <property type="entry name" value="FGGY_N"/>
</dbReference>
<dbReference type="Pfam" id="PF00370">
    <property type="entry name" value="FGGY_N"/>
    <property type="match status" value="1"/>
</dbReference>
<dbReference type="PANTHER" id="PTHR43095">
    <property type="entry name" value="SUGAR KINASE"/>
    <property type="match status" value="1"/>
</dbReference>
<dbReference type="STRING" id="1424294.Gferi_19735"/>
<protein>
    <submittedName>
        <fullName evidence="7">Autoinducer-2 kinase</fullName>
    </submittedName>
</protein>
<accession>A0A1D8GKZ5</accession>
<proteinExistence type="inferred from homology"/>
<evidence type="ECO:0000259" key="6">
    <source>
        <dbReference type="Pfam" id="PF02782"/>
    </source>
</evidence>
<keyword evidence="4 7" id="KW-0418">Kinase</keyword>
<dbReference type="CDD" id="cd07775">
    <property type="entry name" value="ASKHA_NBD_FGGY_AI-2K"/>
    <property type="match status" value="1"/>
</dbReference>
<comment type="similarity">
    <text evidence="1">Belongs to the FGGY kinase family.</text>
</comment>
<dbReference type="PANTHER" id="PTHR43095:SF5">
    <property type="entry name" value="XYLULOSE KINASE"/>
    <property type="match status" value="1"/>
</dbReference>
<dbReference type="EMBL" id="CP017269">
    <property type="protein sequence ID" value="AOT71568.1"/>
    <property type="molecule type" value="Genomic_DNA"/>
</dbReference>
<dbReference type="Gene3D" id="3.30.420.40">
    <property type="match status" value="2"/>
</dbReference>
<dbReference type="Pfam" id="PF02782">
    <property type="entry name" value="FGGY_C"/>
    <property type="match status" value="1"/>
</dbReference>
<keyword evidence="2" id="KW-0963">Cytoplasm</keyword>
<dbReference type="InterPro" id="IPR000577">
    <property type="entry name" value="Carb_kinase_FGGY"/>
</dbReference>
<dbReference type="RefSeq" id="WP_069979544.1">
    <property type="nucleotide sequence ID" value="NZ_CP017269.1"/>
</dbReference>
<dbReference type="AlphaFoldDB" id="A0A1D8GKZ5"/>
<dbReference type="OrthoDB" id="9805576at2"/>
<dbReference type="InterPro" id="IPR050406">
    <property type="entry name" value="FGGY_Carb_Kinase"/>
</dbReference>
<dbReference type="SUPFAM" id="SSF53067">
    <property type="entry name" value="Actin-like ATPase domain"/>
    <property type="match status" value="2"/>
</dbReference>
<evidence type="ECO:0000256" key="3">
    <source>
        <dbReference type="ARBA" id="ARBA00022679"/>
    </source>
</evidence>
<dbReference type="InterPro" id="IPR033676">
    <property type="entry name" value="AI-2_kinase"/>
</dbReference>
<dbReference type="KEGG" id="gfe:Gferi_19735"/>
<keyword evidence="3" id="KW-0808">Transferase</keyword>
<dbReference type="GO" id="GO:0005975">
    <property type="term" value="P:carbohydrate metabolic process"/>
    <property type="evidence" value="ECO:0007669"/>
    <property type="project" value="InterPro"/>
</dbReference>
<dbReference type="InterPro" id="IPR043129">
    <property type="entry name" value="ATPase_NBD"/>
</dbReference>
<name>A0A1D8GKZ5_9FIRM</name>
<dbReference type="PIRSF" id="PIRSF000538">
    <property type="entry name" value="GlpK"/>
    <property type="match status" value="1"/>
</dbReference>